<reference evidence="6" key="1">
    <citation type="submission" date="2012-01" db="EMBL/GenBank/DDBJ databases">
        <title>The Genome Sequence of Oreochromis niloticus (Nile Tilapia).</title>
        <authorList>
            <consortium name="Broad Institute Genome Assembly Team"/>
            <consortium name="Broad Institute Sequencing Platform"/>
            <person name="Di Palma F."/>
            <person name="Johnson J."/>
            <person name="Lander E.S."/>
            <person name="Lindblad-Toh K."/>
        </authorList>
    </citation>
    <scope>NUCLEOTIDE SEQUENCE [LARGE SCALE GENOMIC DNA]</scope>
</reference>
<protein>
    <submittedName>
        <fullName evidence="5">Uncharacterized LOC100702698</fullName>
    </submittedName>
</protein>
<dbReference type="HOGENOM" id="CLU_018951_3_0_1"/>
<evidence type="ECO:0000256" key="1">
    <source>
        <dbReference type="ARBA" id="ARBA00008535"/>
    </source>
</evidence>
<organism evidence="5 6">
    <name type="scientific">Oreochromis niloticus</name>
    <name type="common">Nile tilapia</name>
    <name type="synonym">Tilapia nilotica</name>
    <dbReference type="NCBI Taxonomy" id="8128"/>
    <lineage>
        <taxon>Eukaryota</taxon>
        <taxon>Metazoa</taxon>
        <taxon>Chordata</taxon>
        <taxon>Craniata</taxon>
        <taxon>Vertebrata</taxon>
        <taxon>Euteleostomi</taxon>
        <taxon>Actinopterygii</taxon>
        <taxon>Neopterygii</taxon>
        <taxon>Teleostei</taxon>
        <taxon>Neoteleostei</taxon>
        <taxon>Acanthomorphata</taxon>
        <taxon>Ovalentaria</taxon>
        <taxon>Cichlomorphae</taxon>
        <taxon>Cichliformes</taxon>
        <taxon>Cichlidae</taxon>
        <taxon>African cichlids</taxon>
        <taxon>Pseudocrenilabrinae</taxon>
        <taxon>Oreochromini</taxon>
        <taxon>Oreochromis</taxon>
    </lineage>
</organism>
<dbReference type="GeneID" id="100702698"/>
<keyword evidence="3" id="KW-0175">Coiled coil</keyword>
<comment type="similarity">
    <text evidence="1">Belongs to the TRAFAC class TrmE-Era-EngA-EngB-Septin-like GTPase superfamily. AIG1/Toc34/Toc159-like paraseptin GTPase family. IAN subfamily.</text>
</comment>
<dbReference type="OrthoDB" id="8954335at2759"/>
<keyword evidence="6" id="KW-1185">Reference proteome</keyword>
<name>I3K3W9_ORENI</name>
<keyword evidence="2" id="KW-0547">Nucleotide-binding</keyword>
<dbReference type="PANTHER" id="PTHR32046:SF11">
    <property type="entry name" value="IMMUNE-ASSOCIATED NUCLEOTIDE-BINDING PROTEIN 10-LIKE"/>
    <property type="match status" value="1"/>
</dbReference>
<dbReference type="AlphaFoldDB" id="I3K3W9"/>
<dbReference type="Proteomes" id="UP000005207">
    <property type="component" value="Linkage group LG7"/>
</dbReference>
<reference evidence="5" key="3">
    <citation type="submission" date="2025-09" db="UniProtKB">
        <authorList>
            <consortium name="Ensembl"/>
        </authorList>
    </citation>
    <scope>IDENTIFICATION</scope>
</reference>
<accession>I3K3W9</accession>
<evidence type="ECO:0000256" key="2">
    <source>
        <dbReference type="ARBA" id="ARBA00022741"/>
    </source>
</evidence>
<dbReference type="GO" id="GO:0005525">
    <property type="term" value="F:GTP binding"/>
    <property type="evidence" value="ECO:0007669"/>
    <property type="project" value="InterPro"/>
</dbReference>
<dbReference type="GeneTree" id="ENSGT00500000044904"/>
<dbReference type="RefSeq" id="XP_003440198.1">
    <property type="nucleotide sequence ID" value="XM_003440150.4"/>
</dbReference>
<evidence type="ECO:0000313" key="6">
    <source>
        <dbReference type="Proteomes" id="UP000005207"/>
    </source>
</evidence>
<dbReference type="PANTHER" id="PTHR32046">
    <property type="entry name" value="G DOMAIN-CONTAINING PROTEIN"/>
    <property type="match status" value="1"/>
</dbReference>
<evidence type="ECO:0000259" key="4">
    <source>
        <dbReference type="Pfam" id="PF04548"/>
    </source>
</evidence>
<dbReference type="InterPro" id="IPR006703">
    <property type="entry name" value="G_AIG1"/>
</dbReference>
<evidence type="ECO:0000313" key="5">
    <source>
        <dbReference type="Ensembl" id="ENSONIP00000015814.2"/>
    </source>
</evidence>
<gene>
    <name evidence="5" type="primary">LOC100702698</name>
</gene>
<dbReference type="SUPFAM" id="SSF52540">
    <property type="entry name" value="P-loop containing nucleoside triphosphate hydrolases"/>
    <property type="match status" value="2"/>
</dbReference>
<sequence>MATISNISPKYKGIISKSVQIRSGPPAVYQLRPKETKIGSLTRKTVGEKNMNKANKNILLVGETGAGKSTLINSMVNYTMGVKCDDKVWFQIVEDEKRSQAESQTSDVIVYEIFGFEDETLPYSLTIIDTPGYGDTRGTEKDDIVIKRLFELFRAEDGVHEVHAVGLVMKAALNRVSDRQKYIFDSVMSLFGKDVEKNIVALITHSDGMPAKNVLEALQAANIKCAINEKNQPAHFLFNNCLNTAITEENEFGLDTAWRVTERGMNQFKVFLEKTPPQKLKTTVEVLNSQIRLKACIQNLQERIKFTEEKQKEITETKEALKLHRKEMENNEKFTVEVPEYYKDKKSIDGGWWGLGFYEGAVCCTVCEENCHHPGCTVAWSAGSCEVMKNDRCTACTRKCPVSAHVKKKWIYVTKKRYVKKTNEDMKNKYEMNKTKGQNKQSLFESLEEEMNKLTAEKSQLLDESYQHLVRLEQIALKTDSASTLDHLDFLIEKIKEEEGEGDSEKVVKLGEMKKRVAEANKSGPNFFDKLTAYGKKR</sequence>
<reference evidence="5" key="2">
    <citation type="submission" date="2025-08" db="UniProtKB">
        <authorList>
            <consortium name="Ensembl"/>
        </authorList>
    </citation>
    <scope>IDENTIFICATION</scope>
</reference>
<dbReference type="InParanoid" id="I3K3W9"/>
<feature type="coiled-coil region" evidence="3">
    <location>
        <begin position="437"/>
        <end position="464"/>
    </location>
</feature>
<dbReference type="FunCoup" id="I3K3W9">
    <property type="interactions" value="46"/>
</dbReference>
<dbReference type="KEGG" id="onl:100702698"/>
<proteinExistence type="inferred from homology"/>
<dbReference type="Gene3D" id="3.40.50.300">
    <property type="entry name" value="P-loop containing nucleotide triphosphate hydrolases"/>
    <property type="match status" value="1"/>
</dbReference>
<dbReference type="Ensembl" id="ENSONIT00000015829.2">
    <property type="protein sequence ID" value="ENSONIP00000015814.2"/>
    <property type="gene ID" value="ENSONIG00000012561.2"/>
</dbReference>
<dbReference type="PROSITE" id="PS00675">
    <property type="entry name" value="SIGMA54_INTERACT_1"/>
    <property type="match status" value="1"/>
</dbReference>
<evidence type="ECO:0000256" key="3">
    <source>
        <dbReference type="SAM" id="Coils"/>
    </source>
</evidence>
<dbReference type="InterPro" id="IPR025662">
    <property type="entry name" value="Sigma_54_int_dom_ATP-bd_1"/>
</dbReference>
<dbReference type="OMA" id="SIDGGWW"/>
<dbReference type="InterPro" id="IPR027417">
    <property type="entry name" value="P-loop_NTPase"/>
</dbReference>
<feature type="coiled-coil region" evidence="3">
    <location>
        <begin position="297"/>
        <end position="331"/>
    </location>
</feature>
<dbReference type="Pfam" id="PF04548">
    <property type="entry name" value="AIG1"/>
    <property type="match status" value="1"/>
</dbReference>
<feature type="domain" description="AIG1-type G" evidence="4">
    <location>
        <begin position="56"/>
        <end position="241"/>
    </location>
</feature>